<dbReference type="KEGG" id="api:115033611"/>
<accession>A0A8R2NKU2</accession>
<dbReference type="Proteomes" id="UP000007819">
    <property type="component" value="Chromosome A1"/>
</dbReference>
<organism evidence="1 2">
    <name type="scientific">Acyrthosiphon pisum</name>
    <name type="common">Pea aphid</name>
    <dbReference type="NCBI Taxonomy" id="7029"/>
    <lineage>
        <taxon>Eukaryota</taxon>
        <taxon>Metazoa</taxon>
        <taxon>Ecdysozoa</taxon>
        <taxon>Arthropoda</taxon>
        <taxon>Hexapoda</taxon>
        <taxon>Insecta</taxon>
        <taxon>Pterygota</taxon>
        <taxon>Neoptera</taxon>
        <taxon>Paraneoptera</taxon>
        <taxon>Hemiptera</taxon>
        <taxon>Sternorrhyncha</taxon>
        <taxon>Aphidomorpha</taxon>
        <taxon>Aphidoidea</taxon>
        <taxon>Aphididae</taxon>
        <taxon>Macrosiphini</taxon>
        <taxon>Acyrthosiphon</taxon>
    </lineage>
</organism>
<reference evidence="2" key="1">
    <citation type="submission" date="2010-06" db="EMBL/GenBank/DDBJ databases">
        <authorList>
            <person name="Jiang H."/>
            <person name="Abraham K."/>
            <person name="Ali S."/>
            <person name="Alsbrooks S.L."/>
            <person name="Anim B.N."/>
            <person name="Anosike U.S."/>
            <person name="Attaway T."/>
            <person name="Bandaranaike D.P."/>
            <person name="Battles P.K."/>
            <person name="Bell S.N."/>
            <person name="Bell A.V."/>
            <person name="Beltran B."/>
            <person name="Bickham C."/>
            <person name="Bustamante Y."/>
            <person name="Caleb T."/>
            <person name="Canada A."/>
            <person name="Cardenas V."/>
            <person name="Carter K."/>
            <person name="Chacko J."/>
            <person name="Chandrabose M.N."/>
            <person name="Chavez D."/>
            <person name="Chavez A."/>
            <person name="Chen L."/>
            <person name="Chu H.-S."/>
            <person name="Claassen K.J."/>
            <person name="Cockrell R."/>
            <person name="Collins M."/>
            <person name="Cooper J.A."/>
            <person name="Cree A."/>
            <person name="Curry S.M."/>
            <person name="Da Y."/>
            <person name="Dao M.D."/>
            <person name="Das B."/>
            <person name="Davila M.-L."/>
            <person name="Davy-Carroll L."/>
            <person name="Denson S."/>
            <person name="Dinh H."/>
            <person name="Ebong V.E."/>
            <person name="Edwards J.R."/>
            <person name="Egan A."/>
            <person name="El-Daye J."/>
            <person name="Escobedo L."/>
            <person name="Fernandez S."/>
            <person name="Fernando P.R."/>
            <person name="Flagg N."/>
            <person name="Forbes L.D."/>
            <person name="Fowler R.G."/>
            <person name="Fu Q."/>
            <person name="Gabisi R.A."/>
            <person name="Ganer J."/>
            <person name="Garbino Pronczuk A."/>
            <person name="Garcia R.M."/>
            <person name="Garner T."/>
            <person name="Garrett T.E."/>
            <person name="Gonzalez D.A."/>
            <person name="Hamid H."/>
            <person name="Hawkins E.S."/>
            <person name="Hirani K."/>
            <person name="Hogues M.E."/>
            <person name="Hollins B."/>
            <person name="Hsiao C.-H."/>
            <person name="Jabil R."/>
            <person name="James M.L."/>
            <person name="Jhangiani S.N."/>
            <person name="Johnson B."/>
            <person name="Johnson Q."/>
            <person name="Joshi V."/>
            <person name="Kalu J.B."/>
            <person name="Kam C."/>
            <person name="Kashfia A."/>
            <person name="Keebler J."/>
            <person name="Kisamo H."/>
            <person name="Kovar C.L."/>
            <person name="Lago L.A."/>
            <person name="Lai C.-Y."/>
            <person name="Laidlaw J."/>
            <person name="Lara F."/>
            <person name="Le T.-K."/>
            <person name="Lee S.L."/>
            <person name="Legall F.H."/>
            <person name="Lemon S.J."/>
            <person name="Lewis L.R."/>
            <person name="Li B."/>
            <person name="Liu Y."/>
            <person name="Liu Y.-S."/>
            <person name="Lopez J."/>
            <person name="Lozado R.J."/>
            <person name="Lu J."/>
            <person name="Madu R.C."/>
            <person name="Maheshwari M."/>
            <person name="Maheshwari R."/>
            <person name="Malloy K."/>
            <person name="Martinez E."/>
            <person name="Mathew T."/>
            <person name="Mercado I.C."/>
            <person name="Mercado C."/>
            <person name="Meyer B."/>
            <person name="Montgomery K."/>
            <person name="Morgan M.B."/>
            <person name="Munidasa M."/>
            <person name="Nazareth L.V."/>
            <person name="Nelson J."/>
            <person name="Ng B.M."/>
            <person name="Nguyen N.B."/>
            <person name="Nguyen P.Q."/>
            <person name="Nguyen T."/>
            <person name="Obregon M."/>
            <person name="Okwuonu G.O."/>
            <person name="Onwere C.G."/>
            <person name="Orozco G."/>
            <person name="Parra A."/>
            <person name="Patel S."/>
            <person name="Patil S."/>
            <person name="Perez A."/>
            <person name="Perez Y."/>
            <person name="Pham C."/>
            <person name="Primus E.L."/>
            <person name="Pu L.-L."/>
            <person name="Puazo M."/>
            <person name="Qin X."/>
            <person name="Quiroz J.B."/>
            <person name="Reese J."/>
            <person name="Richards S."/>
            <person name="Rives C.M."/>
            <person name="Robberts R."/>
            <person name="Ruiz S.J."/>
            <person name="Ruiz M.J."/>
            <person name="Santibanez J."/>
            <person name="Schneider B.W."/>
            <person name="Sisson I."/>
            <person name="Smith M."/>
            <person name="Sodergren E."/>
            <person name="Song X.-Z."/>
            <person name="Song B.B."/>
            <person name="Summersgill H."/>
            <person name="Thelus R."/>
            <person name="Thornton R.D."/>
            <person name="Trejos Z.Y."/>
            <person name="Usmani K."/>
            <person name="Vattathil S."/>
            <person name="Villasana D."/>
            <person name="Walker D.L."/>
            <person name="Wang S."/>
            <person name="Wang K."/>
            <person name="White C.S."/>
            <person name="Williams A.C."/>
            <person name="Williamson J."/>
            <person name="Wilson K."/>
            <person name="Woghiren I.O."/>
            <person name="Woodworth J.R."/>
            <person name="Worley K.C."/>
            <person name="Wright R.A."/>
            <person name="Wu W."/>
            <person name="Young L."/>
            <person name="Zhang L."/>
            <person name="Zhang J."/>
            <person name="Zhu Y."/>
            <person name="Muzny D.M."/>
            <person name="Weinstock G."/>
            <person name="Gibbs R.A."/>
        </authorList>
    </citation>
    <scope>NUCLEOTIDE SEQUENCE [LARGE SCALE GENOMIC DNA]</scope>
    <source>
        <strain evidence="2">LSR1</strain>
    </source>
</reference>
<sequence length="116" mass="13009">MHKTGGGVAKTFKKIEFYDNIVELLGISAVGLDSCFDSDIVAQEHNSSDNNLNILNMEVEIENVGEIFSIKKNDWLKHTFGLTYLQLSEVSDCFSFDFMSDIPGDSKYGRYTPIIS</sequence>
<keyword evidence="2" id="KW-1185">Reference proteome</keyword>
<dbReference type="AlphaFoldDB" id="A0A8R2NKU2"/>
<dbReference type="RefSeq" id="XP_029342317.1">
    <property type="nucleotide sequence ID" value="XM_029486457.1"/>
</dbReference>
<evidence type="ECO:0000313" key="2">
    <source>
        <dbReference type="Proteomes" id="UP000007819"/>
    </source>
</evidence>
<dbReference type="EnsemblMetazoa" id="XM_029486457.1">
    <property type="protein sequence ID" value="XP_029342317.1"/>
    <property type="gene ID" value="LOC115033611"/>
</dbReference>
<dbReference type="GeneID" id="115033611"/>
<proteinExistence type="predicted"/>
<reference evidence="1" key="2">
    <citation type="submission" date="2022-06" db="UniProtKB">
        <authorList>
            <consortium name="EnsemblMetazoa"/>
        </authorList>
    </citation>
    <scope>IDENTIFICATION</scope>
</reference>
<name>A0A8R2NKU2_ACYPI</name>
<evidence type="ECO:0000313" key="1">
    <source>
        <dbReference type="EnsemblMetazoa" id="XP_029342317.1"/>
    </source>
</evidence>
<protein>
    <submittedName>
        <fullName evidence="1">Uncharacterized protein</fullName>
    </submittedName>
</protein>